<dbReference type="GeneID" id="56143274"/>
<keyword evidence="1" id="KW-0597">Phosphoprotein</keyword>
<feature type="domain" description="Response regulatory" evidence="2">
    <location>
        <begin position="11"/>
        <end position="136"/>
    </location>
</feature>
<proteinExistence type="predicted"/>
<reference evidence="3 4" key="1">
    <citation type="submission" date="2020-07" db="EMBL/GenBank/DDBJ databases">
        <title>Natrinema (YPL30) sp. nov. and Haloterrigena xxxxxx (YPL8) sp. nov., isolated from a salt mine.</title>
        <authorList>
            <person name="Cui H."/>
        </authorList>
    </citation>
    <scope>NUCLEOTIDE SEQUENCE [LARGE SCALE GENOMIC DNA]</scope>
    <source>
        <strain evidence="3 4">YPL13</strain>
    </source>
</reference>
<dbReference type="Pfam" id="PF00072">
    <property type="entry name" value="Response_reg"/>
    <property type="match status" value="1"/>
</dbReference>
<evidence type="ECO:0000259" key="2">
    <source>
        <dbReference type="PROSITE" id="PS50110"/>
    </source>
</evidence>
<accession>A0A7D6GTG5</accession>
<dbReference type="GO" id="GO:0000160">
    <property type="term" value="P:phosphorelay signal transduction system"/>
    <property type="evidence" value="ECO:0007669"/>
    <property type="project" value="InterPro"/>
</dbReference>
<keyword evidence="4" id="KW-1185">Reference proteome</keyword>
<protein>
    <submittedName>
        <fullName evidence="3">Response regulator</fullName>
    </submittedName>
</protein>
<dbReference type="PROSITE" id="PS50110">
    <property type="entry name" value="RESPONSE_REGULATORY"/>
    <property type="match status" value="1"/>
</dbReference>
<dbReference type="InterPro" id="IPR011006">
    <property type="entry name" value="CheY-like_superfamily"/>
</dbReference>
<dbReference type="PANTHER" id="PTHR44520">
    <property type="entry name" value="RESPONSE REGULATOR RCP1-RELATED"/>
    <property type="match status" value="1"/>
</dbReference>
<dbReference type="Proteomes" id="UP000510869">
    <property type="component" value="Chromosome"/>
</dbReference>
<dbReference type="RefSeq" id="WP_180842824.1">
    <property type="nucleotide sequence ID" value="NZ_CP059154.1"/>
</dbReference>
<dbReference type="SUPFAM" id="SSF52172">
    <property type="entry name" value="CheY-like"/>
    <property type="match status" value="1"/>
</dbReference>
<evidence type="ECO:0000313" key="4">
    <source>
        <dbReference type="Proteomes" id="UP000510869"/>
    </source>
</evidence>
<feature type="modified residue" description="4-aspartylphosphate" evidence="1">
    <location>
        <position position="69"/>
    </location>
</feature>
<dbReference type="InterPro" id="IPR001789">
    <property type="entry name" value="Sig_transdc_resp-reg_receiver"/>
</dbReference>
<dbReference type="Gene3D" id="3.40.50.2300">
    <property type="match status" value="1"/>
</dbReference>
<organism evidence="3 4">
    <name type="scientific">Natrinema zhouii</name>
    <dbReference type="NCBI Taxonomy" id="1710539"/>
    <lineage>
        <taxon>Archaea</taxon>
        <taxon>Methanobacteriati</taxon>
        <taxon>Methanobacteriota</taxon>
        <taxon>Stenosarchaea group</taxon>
        <taxon>Halobacteria</taxon>
        <taxon>Halobacteriales</taxon>
        <taxon>Natrialbaceae</taxon>
        <taxon>Natrinema</taxon>
    </lineage>
</organism>
<dbReference type="SMART" id="SM00448">
    <property type="entry name" value="REC"/>
    <property type="match status" value="1"/>
</dbReference>
<evidence type="ECO:0000313" key="3">
    <source>
        <dbReference type="EMBL" id="QLK27663.1"/>
    </source>
</evidence>
<dbReference type="InterPro" id="IPR052893">
    <property type="entry name" value="TCS_response_regulator"/>
</dbReference>
<gene>
    <name evidence="3" type="ORF">HYG81_08675</name>
</gene>
<dbReference type="AlphaFoldDB" id="A0A7D6GTG5"/>
<sequence length="157" mass="16853">MSPDHGADPSTVLLIEDNPGDVHLMREGLEKSSVDSTVTVVTDGEAALDYVSQCDVSDSESMPDLVFLDLNLPKANGRTVLEAIEREPRLRSVPVIICSSSKSPDDIRETAELGADGYHIKPVDPNEYISLVRTIAESVSDTGRIPPGEHSAADPVE</sequence>
<dbReference type="OrthoDB" id="9652at2157"/>
<dbReference type="CDD" id="cd17557">
    <property type="entry name" value="REC_Rcp-like"/>
    <property type="match status" value="1"/>
</dbReference>
<name>A0A7D6GTG5_9EURY</name>
<evidence type="ECO:0000256" key="1">
    <source>
        <dbReference type="PROSITE-ProRule" id="PRU00169"/>
    </source>
</evidence>
<dbReference type="KEGG" id="nay:HYG81_08675"/>
<dbReference type="EMBL" id="CP059154">
    <property type="protein sequence ID" value="QLK27663.1"/>
    <property type="molecule type" value="Genomic_DNA"/>
</dbReference>